<sequence length="69" mass="7610">MTETSAKIIDFTAYRASRLARSERVRDDIYSTATLAALTAACHLWTFLACHPFALLGAQAPKQESHESP</sequence>
<evidence type="ECO:0000313" key="1">
    <source>
        <dbReference type="EMBL" id="AWL91291.1"/>
    </source>
</evidence>
<proteinExistence type="predicted"/>
<protein>
    <submittedName>
        <fullName evidence="1">Uncharacterized protein</fullName>
    </submittedName>
</protein>
<dbReference type="Proteomes" id="UP000215703">
    <property type="component" value="Chromosome"/>
</dbReference>
<accession>A0A2U8P0T9</accession>
<dbReference type="EMBL" id="CP029425">
    <property type="protein sequence ID" value="AWL91291.1"/>
    <property type="molecule type" value="Genomic_DNA"/>
</dbReference>
<reference evidence="1 2" key="2">
    <citation type="journal article" date="2017" name="Syst. Appl. Microbiol.">
        <title>Soybeans inoculated with root zone soils of Canadian native legumes harbour diverse and novel Bradyrhizobium spp. that possess agricultural potential.</title>
        <authorList>
            <person name="Bromfield E.S.P."/>
            <person name="Cloutier S."/>
            <person name="Tambong J.T."/>
            <person name="Tran Thi T.V."/>
        </authorList>
    </citation>
    <scope>NUCLEOTIDE SEQUENCE [LARGE SCALE GENOMIC DNA]</scope>
    <source>
        <strain evidence="1 2">OO99</strain>
    </source>
</reference>
<reference evidence="1 2" key="1">
    <citation type="journal article" date="2014" name="Int. J. Syst. Evol. Microbiol.">
        <title>Bradyrhizobium ottawaense sp. nov., a symbiotic nitrogen fixing bacterium from root nodules of soybeans in Canada.</title>
        <authorList>
            <person name="Yu X."/>
            <person name="Cloutier S."/>
            <person name="Tambong J.T."/>
            <person name="Bromfield E.S."/>
        </authorList>
    </citation>
    <scope>NUCLEOTIDE SEQUENCE [LARGE SCALE GENOMIC DNA]</scope>
    <source>
        <strain evidence="1 2">OO99</strain>
    </source>
</reference>
<organism evidence="1 2">
    <name type="scientific">Bradyrhizobium ottawaense</name>
    <dbReference type="NCBI Taxonomy" id="931866"/>
    <lineage>
        <taxon>Bacteria</taxon>
        <taxon>Pseudomonadati</taxon>
        <taxon>Pseudomonadota</taxon>
        <taxon>Alphaproteobacteria</taxon>
        <taxon>Hyphomicrobiales</taxon>
        <taxon>Nitrobacteraceae</taxon>
        <taxon>Bradyrhizobium</taxon>
    </lineage>
</organism>
<gene>
    <name evidence="1" type="ORF">CIT37_02475</name>
</gene>
<dbReference type="AlphaFoldDB" id="A0A2U8P0T9"/>
<accession>A0A5H2Z8S3</accession>
<name>A0A2U8P0T9_9BRAD</name>
<evidence type="ECO:0000313" key="2">
    <source>
        <dbReference type="Proteomes" id="UP000215703"/>
    </source>
</evidence>